<feature type="compositionally biased region" description="Acidic residues" evidence="1">
    <location>
        <begin position="355"/>
        <end position="376"/>
    </location>
</feature>
<feature type="region of interest" description="Disordered" evidence="1">
    <location>
        <begin position="975"/>
        <end position="998"/>
    </location>
</feature>
<name>A0A6I9NX55_9TELE</name>
<feature type="compositionally biased region" description="Polar residues" evidence="1">
    <location>
        <begin position="19"/>
        <end position="60"/>
    </location>
</feature>
<dbReference type="PANTHER" id="PTHR33480">
    <property type="entry name" value="SET DOMAIN-CONTAINING PROTEIN-RELATED"/>
    <property type="match status" value="1"/>
</dbReference>
<dbReference type="Proteomes" id="UP000504611">
    <property type="component" value="Unplaced"/>
</dbReference>
<gene>
    <name evidence="3" type="primary">LOC104955045</name>
</gene>
<keyword evidence="2" id="KW-1185">Reference proteome</keyword>
<sequence>MMDNHKSHVPCQSWAGQHGWSSTSTQGPLLDTLPSSQHQHLGSSSDQRPFYQHQQESDQSCMRDPGTILSGNTTLHSALYKASHISSNPSSNTLFANTATPSSSHINPFAQQNPHTSSMVLSANQGKNILLPSLPQTNQSPQPCRPQHPPLHSPHDLYKAPFQPLLTNQGLPDRLLPISLPPCGQHVSTSQATFEGVHAEFAGVAGYTHSHASSMSQEQRQWIPSSNCMGAVQESVPGAALPNNVPSQEGNMSSPASYERQRSVLLQQRAQLLHQVAQLDKLLESINPEEGSGGQSPHAAIQPPPPMEKSSQFEQTKTSGAQQVQLQSKPHISTDCSSPASHEEPMPSNAKSEENESAESEVDSDSDYLPDSDADLFDSPFHSEGSSSDEFSHIKPSTPTNQKPSLTEKKEDESESSMSEDNTDSDPKQTPAITQKEKSSDTVVLPCSSSKGRRVYDKRNYCLYCAKPVFKLSRHLERNHSDKKEVAAAFQYPTKSKERQRIWNRITNLGNFAHNKDVLKSGKGQLAARKRPSQTKKAKDFLHCLHCRGLFLKKPMYRHMKVCPERVKNETVFGRKNIASRCALQTLGDLSITDGFRNILSDMIYDDVTQTAMEDEVLLQFGELMFTHHGTDPKKHEYIRQYLRQLARLVLEAKKITPLEKLKDFFLPSCFPHVVSAVNVVAGYNAENKTYSNPSLAIKLGYHLQKACGIVEGNAVKSGDERSAESARNFLSLYKRKWNKHISAGALTAIKKTKLKRAKKVPFAQDVMRLNIHVENVHLLAEKNLRESPCTENYAALANVILSRTIFFNRRSVLEVSSVELTAFESRQKSNLQDGMDISVTDLERKMCRFFVRINIQGKCGRTVPVLLKPSLESAIELLVKVRETCGVPSQNPYLFGRPNALTAYAGAQCIQKYVKECGAKDPAALTSSKIRKHYGKMLQLMNLNEDEADQILGPNNQVRSLGQQLDDVEIHSDERGQQAASWDYNKPSGAGSEPTSTNVTVTSKYFESDKKGSKIKGKHKWEEAEVLAVERHMMGLIKEYKVPQKDECVQCLEAEPALRTRSWKGVKDYVRNRITALKRTPKQ</sequence>
<dbReference type="OrthoDB" id="5376140at2759"/>
<evidence type="ECO:0000256" key="1">
    <source>
        <dbReference type="SAM" id="MobiDB-lite"/>
    </source>
</evidence>
<reference evidence="3" key="1">
    <citation type="submission" date="2025-08" db="UniProtKB">
        <authorList>
            <consortium name="RefSeq"/>
        </authorList>
    </citation>
    <scope>IDENTIFICATION</scope>
    <source>
        <tissue evidence="3">Muscle</tissue>
    </source>
</reference>
<dbReference type="GeneID" id="104955045"/>
<feature type="compositionally biased region" description="Polar residues" evidence="1">
    <location>
        <begin position="309"/>
        <end position="340"/>
    </location>
</feature>
<dbReference type="AlphaFoldDB" id="A0A6I9NX55"/>
<proteinExistence type="predicted"/>
<feature type="compositionally biased region" description="Polar residues" evidence="1">
    <location>
        <begin position="244"/>
        <end position="256"/>
    </location>
</feature>
<feature type="region of interest" description="Disordered" evidence="1">
    <location>
        <begin position="286"/>
        <end position="447"/>
    </location>
</feature>
<evidence type="ECO:0000313" key="3">
    <source>
        <dbReference type="RefSeq" id="XP_010780572.1"/>
    </source>
</evidence>
<evidence type="ECO:0000313" key="2">
    <source>
        <dbReference type="Proteomes" id="UP000504611"/>
    </source>
</evidence>
<accession>A0A6I9NX55</accession>
<feature type="region of interest" description="Disordered" evidence="1">
    <location>
        <begin position="237"/>
        <end position="261"/>
    </location>
</feature>
<protein>
    <submittedName>
        <fullName evidence="3">Uncharacterized protein isoform X1</fullName>
    </submittedName>
</protein>
<feature type="region of interest" description="Disordered" evidence="1">
    <location>
        <begin position="1"/>
        <end position="68"/>
    </location>
</feature>
<feature type="compositionally biased region" description="Polar residues" evidence="1">
    <location>
        <begin position="384"/>
        <end position="405"/>
    </location>
</feature>
<organism evidence="2 3">
    <name type="scientific">Notothenia coriiceps</name>
    <name type="common">black rockcod</name>
    <dbReference type="NCBI Taxonomy" id="8208"/>
    <lineage>
        <taxon>Eukaryota</taxon>
        <taxon>Metazoa</taxon>
        <taxon>Chordata</taxon>
        <taxon>Craniata</taxon>
        <taxon>Vertebrata</taxon>
        <taxon>Euteleostomi</taxon>
        <taxon>Actinopterygii</taxon>
        <taxon>Neopterygii</taxon>
        <taxon>Teleostei</taxon>
        <taxon>Neoteleostei</taxon>
        <taxon>Acanthomorphata</taxon>
        <taxon>Eupercaria</taxon>
        <taxon>Perciformes</taxon>
        <taxon>Notothenioidei</taxon>
        <taxon>Nototheniidae</taxon>
        <taxon>Notothenia</taxon>
    </lineage>
</organism>
<dbReference type="KEGG" id="ncc:104955045"/>
<dbReference type="RefSeq" id="XP_010780572.1">
    <property type="nucleotide sequence ID" value="XM_010782270.1"/>
</dbReference>
<dbReference type="PANTHER" id="PTHR33480:SF5">
    <property type="entry name" value="SI:DKEY-51D8.9"/>
    <property type="match status" value="1"/>
</dbReference>